<dbReference type="Proteomes" id="UP000179010">
    <property type="component" value="Unassembled WGS sequence"/>
</dbReference>
<name>A0A1F4PQ45_UNCK3</name>
<protein>
    <submittedName>
        <fullName evidence="1">Uncharacterized protein</fullName>
    </submittedName>
</protein>
<accession>A0A1F4PQ45</accession>
<evidence type="ECO:0000313" key="2">
    <source>
        <dbReference type="Proteomes" id="UP000179010"/>
    </source>
</evidence>
<evidence type="ECO:0000313" key="1">
    <source>
        <dbReference type="EMBL" id="OGB85735.1"/>
    </source>
</evidence>
<dbReference type="AlphaFoldDB" id="A0A1F4PQ45"/>
<organism evidence="1 2">
    <name type="scientific">candidate division Kazan bacterium RIFCSPLOWO2_01_FULL_48_13</name>
    <dbReference type="NCBI Taxonomy" id="1798539"/>
    <lineage>
        <taxon>Bacteria</taxon>
        <taxon>Bacteria division Kazan-3B-28</taxon>
    </lineage>
</organism>
<reference evidence="1 2" key="1">
    <citation type="journal article" date="2016" name="Nat. Commun.">
        <title>Thousands of microbial genomes shed light on interconnected biogeochemical processes in an aquifer system.</title>
        <authorList>
            <person name="Anantharaman K."/>
            <person name="Brown C.T."/>
            <person name="Hug L.A."/>
            <person name="Sharon I."/>
            <person name="Castelle C.J."/>
            <person name="Probst A.J."/>
            <person name="Thomas B.C."/>
            <person name="Singh A."/>
            <person name="Wilkins M.J."/>
            <person name="Karaoz U."/>
            <person name="Brodie E.L."/>
            <person name="Williams K.H."/>
            <person name="Hubbard S.S."/>
            <person name="Banfield J.F."/>
        </authorList>
    </citation>
    <scope>NUCLEOTIDE SEQUENCE [LARGE SCALE GENOMIC DNA]</scope>
</reference>
<comment type="caution">
    <text evidence="1">The sequence shown here is derived from an EMBL/GenBank/DDBJ whole genome shotgun (WGS) entry which is preliminary data.</text>
</comment>
<dbReference type="EMBL" id="METE01000001">
    <property type="protein sequence ID" value="OGB85735.1"/>
    <property type="molecule type" value="Genomic_DNA"/>
</dbReference>
<gene>
    <name evidence="1" type="ORF">A2994_03200</name>
</gene>
<proteinExistence type="predicted"/>
<sequence length="172" mass="20075">MYVPSKVNKIQFDRPAFLKIKQKAESYYNGLPPITCPYLQNTVSFTSDGWHHLRYDGARSERPKIMQLIKFKLLITYVVDTIRASGTLQYYRTVLQPVGKVGHDGFRKTSMVQYYAFESLDKDKRIKCRVIVRRVGDGNFHFWSVIPRWKYNQQGQNKTRTAGENTAALEDE</sequence>